<dbReference type="RefSeq" id="XP_029215412.1">
    <property type="nucleotide sequence ID" value="XM_029361512.1"/>
</dbReference>
<evidence type="ECO:0000256" key="6">
    <source>
        <dbReference type="SAM" id="MobiDB-lite"/>
    </source>
</evidence>
<evidence type="ECO:0000256" key="1">
    <source>
        <dbReference type="ARBA" id="ARBA00004496"/>
    </source>
</evidence>
<feature type="coiled-coil region" evidence="5">
    <location>
        <begin position="27"/>
        <end position="54"/>
    </location>
</feature>
<evidence type="ECO:0000313" key="8">
    <source>
        <dbReference type="Proteomes" id="UP000224006"/>
    </source>
</evidence>
<dbReference type="GO" id="GO:0045504">
    <property type="term" value="F:dynein heavy chain binding"/>
    <property type="evidence" value="ECO:0007669"/>
    <property type="project" value="TreeGrafter"/>
</dbReference>
<keyword evidence="5" id="KW-0175">Coiled coil</keyword>
<evidence type="ECO:0000313" key="7">
    <source>
        <dbReference type="EMBL" id="PFH31403.1"/>
    </source>
</evidence>
<evidence type="ECO:0000256" key="3">
    <source>
        <dbReference type="ARBA" id="ARBA00022574"/>
    </source>
</evidence>
<dbReference type="GO" id="GO:0010970">
    <property type="term" value="P:transport along microtubule"/>
    <property type="evidence" value="ECO:0007669"/>
    <property type="project" value="TreeGrafter"/>
</dbReference>
<keyword evidence="4" id="KW-0677">Repeat</keyword>
<sequence length="665" mass="72388">MSAAEDLGAAAPAVAGDDATVLQDQQRELLRQRLADRQRELEAKRQKLLLLQQEQNAASGLAGDFMGSSEVGKNVASLMGEVMSSLQNLPKPAATAASATAVGGDKAGAPGTKTAAGGRAAALVAKKHRPAVGARGEREGTSVAFKVQRAQNVETTIKAKTVETFEKSVQAEIVIEDDKEQPTAEGKEVHEVAHDAGMQATKEPETAAAKEKEKKEEESPAVVAKTVSEEEKKRILQSPEFEKFFERTTKVVERLLGQEELSGDPFVDYSGVQRTSDASDEKIQRVAAYSVPNLTPERPVLDLRASPHFAEVFLASYGAPEFGGDDAGGCVLLWSLNMNQRPEYTFTCQSQACTAIFNRFQPSVILGGTYSGSIIVWDTRAQSKPVQRTPLSNQGHAHPVYSMELVGTQNAHNLISVDTDGRLCLWSLQMLGAPTETLDLKRGNKEVCIECLAFPDNEVNSLVLGSEDGCILQANIHGNKPGVSEAYESHAGAVTSLKFHPAAAEAGQRHYTDLLLSTSVDWTVKLWSSKQTFAKPLHTFDDYEVYVYDTAWHPTNPSVFSCVDGEGHLDLWNLANDWETPAYRVCKAESRPPVAKNKVVWSGDGRRMMTGDAKGNVEVWSVASEFLQPRGDELAQFDRRIEEAKPDNVPLNSEVANDIAMEFNE</sequence>
<dbReference type="InterPro" id="IPR050687">
    <property type="entry name" value="Dynein_IC"/>
</dbReference>
<dbReference type="InterPro" id="IPR001680">
    <property type="entry name" value="WD40_rpt"/>
</dbReference>
<evidence type="ECO:0000256" key="2">
    <source>
        <dbReference type="ARBA" id="ARBA00022490"/>
    </source>
</evidence>
<reference evidence="7 8" key="1">
    <citation type="submission" date="2017-09" db="EMBL/GenBank/DDBJ databases">
        <title>Genome sequencing of Besnoitia besnoiti strain Bb-Ger1.</title>
        <authorList>
            <person name="Schares G."/>
            <person name="Venepally P."/>
            <person name="Lorenzi H.A."/>
        </authorList>
    </citation>
    <scope>NUCLEOTIDE SEQUENCE [LARGE SCALE GENOMIC DNA]</scope>
    <source>
        <strain evidence="7 8">Bb-Ger1</strain>
    </source>
</reference>
<dbReference type="GO" id="GO:0045503">
    <property type="term" value="F:dynein light chain binding"/>
    <property type="evidence" value="ECO:0007669"/>
    <property type="project" value="TreeGrafter"/>
</dbReference>
<dbReference type="GeneID" id="40307890"/>
<evidence type="ECO:0000256" key="5">
    <source>
        <dbReference type="SAM" id="Coils"/>
    </source>
</evidence>
<dbReference type="GO" id="GO:0005737">
    <property type="term" value="C:cytoplasm"/>
    <property type="evidence" value="ECO:0007669"/>
    <property type="project" value="UniProtKB-SubCell"/>
</dbReference>
<dbReference type="EMBL" id="NWUJ01000015">
    <property type="protein sequence ID" value="PFH31403.1"/>
    <property type="molecule type" value="Genomic_DNA"/>
</dbReference>
<feature type="region of interest" description="Disordered" evidence="6">
    <location>
        <begin position="1"/>
        <end position="20"/>
    </location>
</feature>
<accession>A0A2A9M6Y9</accession>
<dbReference type="Gene3D" id="2.130.10.10">
    <property type="entry name" value="YVTN repeat-like/Quinoprotein amine dehydrogenase"/>
    <property type="match status" value="2"/>
</dbReference>
<dbReference type="InterPro" id="IPR015943">
    <property type="entry name" value="WD40/YVTN_repeat-like_dom_sf"/>
</dbReference>
<dbReference type="OrthoDB" id="4189at2759"/>
<dbReference type="PANTHER" id="PTHR12442">
    <property type="entry name" value="DYNEIN INTERMEDIATE CHAIN"/>
    <property type="match status" value="1"/>
</dbReference>
<gene>
    <name evidence="7" type="ORF">BESB_028380</name>
</gene>
<name>A0A2A9M6Y9_BESBE</name>
<proteinExistence type="predicted"/>
<dbReference type="GO" id="GO:0005868">
    <property type="term" value="C:cytoplasmic dynein complex"/>
    <property type="evidence" value="ECO:0007669"/>
    <property type="project" value="TreeGrafter"/>
</dbReference>
<organism evidence="7 8">
    <name type="scientific">Besnoitia besnoiti</name>
    <name type="common">Apicomplexan protozoan</name>
    <dbReference type="NCBI Taxonomy" id="94643"/>
    <lineage>
        <taxon>Eukaryota</taxon>
        <taxon>Sar</taxon>
        <taxon>Alveolata</taxon>
        <taxon>Apicomplexa</taxon>
        <taxon>Conoidasida</taxon>
        <taxon>Coccidia</taxon>
        <taxon>Eucoccidiorida</taxon>
        <taxon>Eimeriorina</taxon>
        <taxon>Sarcocystidae</taxon>
        <taxon>Besnoitia</taxon>
    </lineage>
</organism>
<dbReference type="AlphaFoldDB" id="A0A2A9M6Y9"/>
<feature type="compositionally biased region" description="Basic and acidic residues" evidence="6">
    <location>
        <begin position="202"/>
        <end position="218"/>
    </location>
</feature>
<dbReference type="Proteomes" id="UP000224006">
    <property type="component" value="Unassembled WGS sequence"/>
</dbReference>
<keyword evidence="8" id="KW-1185">Reference proteome</keyword>
<protein>
    <submittedName>
        <fullName evidence="7">Cytoplasmic dynein intermediate chain</fullName>
    </submittedName>
</protein>
<keyword evidence="3" id="KW-0853">WD repeat</keyword>
<dbReference type="SMART" id="SM00320">
    <property type="entry name" value="WD40"/>
    <property type="match status" value="5"/>
</dbReference>
<dbReference type="Pfam" id="PF00400">
    <property type="entry name" value="WD40"/>
    <property type="match status" value="1"/>
</dbReference>
<feature type="region of interest" description="Disordered" evidence="6">
    <location>
        <begin position="200"/>
        <end position="225"/>
    </location>
</feature>
<dbReference type="PANTHER" id="PTHR12442:SF22">
    <property type="entry name" value="CYTOPLASMIC DYNEIN 1 INTERMEDIATE CHAIN-RELATED"/>
    <property type="match status" value="1"/>
</dbReference>
<comment type="subcellular location">
    <subcellularLocation>
        <location evidence="1">Cytoplasm</location>
    </subcellularLocation>
</comment>
<keyword evidence="2" id="KW-0963">Cytoplasm</keyword>
<dbReference type="VEuPathDB" id="ToxoDB:BESB_028380"/>
<comment type="caution">
    <text evidence="7">The sequence shown here is derived from an EMBL/GenBank/DDBJ whole genome shotgun (WGS) entry which is preliminary data.</text>
</comment>
<dbReference type="InterPro" id="IPR036322">
    <property type="entry name" value="WD40_repeat_dom_sf"/>
</dbReference>
<dbReference type="STRING" id="94643.A0A2A9M6Y9"/>
<dbReference type="SUPFAM" id="SSF50978">
    <property type="entry name" value="WD40 repeat-like"/>
    <property type="match status" value="1"/>
</dbReference>
<dbReference type="KEGG" id="bbes:BESB_028380"/>
<evidence type="ECO:0000256" key="4">
    <source>
        <dbReference type="ARBA" id="ARBA00022737"/>
    </source>
</evidence>